<sequence>MTVHHHPPDELLAMFAAGTVDLGQHIAVATHLVGCAKCRAVVREMEHVGGAMLAGLSPTAMSDGALEAMERRLDETSLTSIPERRRGQAFRDVPGLPDFLDSYPDSPWRWIAPKVHLRPIRLPEPSATRVFLLKSSPGTRMIEHTHTGFEMTCVLSGSFVLAGGHFGPGDFDFGDGSVDHDVRINSTEDCICLVAMQGDLKLNGMIGRLLQPLIRM</sequence>
<evidence type="ECO:0000313" key="2">
    <source>
        <dbReference type="EMBL" id="MBO1435415.1"/>
    </source>
</evidence>
<dbReference type="NCBIfam" id="TIGR02451">
    <property type="entry name" value="anti_sig_ChrR"/>
    <property type="match status" value="1"/>
</dbReference>
<dbReference type="Proteomes" id="UP000692816">
    <property type="component" value="Unassembled WGS sequence"/>
</dbReference>
<dbReference type="EMBL" id="JAGEPA010000001">
    <property type="protein sequence ID" value="MBO1435415.1"/>
    <property type="molecule type" value="Genomic_DNA"/>
</dbReference>
<dbReference type="InterPro" id="IPR025979">
    <property type="entry name" value="ChrR-like_cupin_dom"/>
</dbReference>
<dbReference type="SUPFAM" id="SSF51182">
    <property type="entry name" value="RmlC-like cupins"/>
    <property type="match status" value="1"/>
</dbReference>
<dbReference type="InterPro" id="IPR014710">
    <property type="entry name" value="RmlC-like_jellyroll"/>
</dbReference>
<proteinExistence type="predicted"/>
<evidence type="ECO:0000313" key="3">
    <source>
        <dbReference type="Proteomes" id="UP000692816"/>
    </source>
</evidence>
<dbReference type="Gene3D" id="2.60.120.10">
    <property type="entry name" value="Jelly Rolls"/>
    <property type="match status" value="1"/>
</dbReference>
<reference evidence="2" key="1">
    <citation type="journal article" date="2021" name="Int. J. Syst. Evol. Microbiol.">
        <title>Bradyrhizobium septentrionale sp. nov. (sv. septentrionale) and Bradyrhizobium quebecense sp. nov. (sv. septentrionale) associated with legumes native to Canada possess rearranged symbiosis genes and numerous insertion sequences.</title>
        <authorList>
            <person name="Bromfield E.S.P."/>
            <person name="Cloutier S."/>
        </authorList>
    </citation>
    <scope>NUCLEOTIDE SEQUENCE</scope>
    <source>
        <strain evidence="2">12S5</strain>
    </source>
</reference>
<accession>A0ABS3MVU7</accession>
<organism evidence="2 3">
    <name type="scientific">Bradyrhizobium quebecense</name>
    <dbReference type="NCBI Taxonomy" id="2748629"/>
    <lineage>
        <taxon>Bacteria</taxon>
        <taxon>Pseudomonadati</taxon>
        <taxon>Pseudomonadota</taxon>
        <taxon>Alphaproteobacteria</taxon>
        <taxon>Hyphomicrobiales</taxon>
        <taxon>Nitrobacteraceae</taxon>
        <taxon>Bradyrhizobium</taxon>
    </lineage>
</organism>
<keyword evidence="3" id="KW-1185">Reference proteome</keyword>
<dbReference type="Gene3D" id="1.10.10.1320">
    <property type="entry name" value="Anti-sigma factor, zinc-finger domain"/>
    <property type="match status" value="1"/>
</dbReference>
<protein>
    <submittedName>
        <fullName evidence="2">Cupin domain-containing protein</fullName>
    </submittedName>
</protein>
<dbReference type="InterPro" id="IPR041916">
    <property type="entry name" value="Anti_sigma_zinc_sf"/>
</dbReference>
<dbReference type="InterPro" id="IPR011051">
    <property type="entry name" value="RmlC_Cupin_sf"/>
</dbReference>
<dbReference type="InterPro" id="IPR012807">
    <property type="entry name" value="Anti-sigma_ChrR"/>
</dbReference>
<evidence type="ECO:0000259" key="1">
    <source>
        <dbReference type="Pfam" id="PF12973"/>
    </source>
</evidence>
<name>A0ABS3MVU7_9BRAD</name>
<dbReference type="Pfam" id="PF12973">
    <property type="entry name" value="Cupin_7"/>
    <property type="match status" value="1"/>
</dbReference>
<dbReference type="RefSeq" id="WP_207840005.1">
    <property type="nucleotide sequence ID" value="NZ_CP088282.1"/>
</dbReference>
<feature type="domain" description="ChrR-like cupin" evidence="1">
    <location>
        <begin position="105"/>
        <end position="195"/>
    </location>
</feature>
<gene>
    <name evidence="2" type="ORF">J4P68_39795</name>
</gene>
<dbReference type="CDD" id="cd20301">
    <property type="entry name" value="cupin_ChrR"/>
    <property type="match status" value="1"/>
</dbReference>
<comment type="caution">
    <text evidence="2">The sequence shown here is derived from an EMBL/GenBank/DDBJ whole genome shotgun (WGS) entry which is preliminary data.</text>
</comment>